<protein>
    <submittedName>
        <fullName evidence="1">Uncharacterized protein</fullName>
    </submittedName>
</protein>
<dbReference type="EMBL" id="MZ028627">
    <property type="protein sequence ID" value="QWS68179.1"/>
    <property type="molecule type" value="Genomic_DNA"/>
</dbReference>
<reference evidence="1" key="1">
    <citation type="submission" date="2021-04" db="EMBL/GenBank/DDBJ databases">
        <authorList>
            <person name="Barnhill K.B."/>
            <person name="Biggs A.M."/>
            <person name="Bland J."/>
            <person name="Choudhary H.M."/>
            <person name="Crogan R.E."/>
            <person name="Finocchiaro A.B."/>
            <person name="Franco V."/>
            <person name="Fuller T.A."/>
            <person name="Hanwacker C.G."/>
            <person name="Howard Z.E."/>
            <person name="Iqbal M."/>
            <person name="Mathew A.M."/>
            <person name="Miller S."/>
            <person name="Padhye S."/>
            <person name="Rainey E."/>
            <person name="Rodriguez A."/>
            <person name="Stewart E."/>
            <person name="Otero L.A."/>
            <person name="Chase M.A."/>
            <person name="Pollenz R.S."/>
            <person name="Garlena R.A."/>
            <person name="Russell D.A."/>
            <person name="Jacobs-Sera D."/>
            <person name="Hatfull G.F."/>
        </authorList>
    </citation>
    <scope>NUCLEOTIDE SEQUENCE</scope>
</reference>
<dbReference type="RefSeq" id="YP_010755803.1">
    <property type="nucleotide sequence ID" value="NC_073474.1"/>
</dbReference>
<proteinExistence type="predicted"/>
<organism evidence="1 2">
    <name type="scientific">Gordonia phage VanLee</name>
    <dbReference type="NCBI Taxonomy" id="2845816"/>
    <lineage>
        <taxon>Viruses</taxon>
        <taxon>Duplodnaviria</taxon>
        <taxon>Heunggongvirae</taxon>
        <taxon>Uroviricota</taxon>
        <taxon>Caudoviricetes</taxon>
        <taxon>Kruegerviridae</taxon>
        <taxon>Vanleevirus</taxon>
        <taxon>Vanleevirus vanlee</taxon>
    </lineage>
</organism>
<accession>A0A8F2DA77</accession>
<dbReference type="KEGG" id="vg:80020474"/>
<evidence type="ECO:0000313" key="2">
    <source>
        <dbReference type="Proteomes" id="UP000683422"/>
    </source>
</evidence>
<gene>
    <name evidence="1" type="primary">62</name>
    <name evidence="1" type="ORF">SEA_VANLEE_62</name>
</gene>
<keyword evidence="2" id="KW-1185">Reference proteome</keyword>
<dbReference type="Proteomes" id="UP000683422">
    <property type="component" value="Segment"/>
</dbReference>
<dbReference type="GeneID" id="80020474"/>
<sequence length="96" mass="10688">MSETTPRLWITNTVPQLPDLVAQAAGHVRDLDHDELLDHAEVLLRETIRLGAITTPTVEQLAELGGTHLMRSMVVAEVNRRLELEEFDAPVQPPTT</sequence>
<name>A0A8F2DA77_9CAUD</name>
<evidence type="ECO:0000313" key="1">
    <source>
        <dbReference type="EMBL" id="QWS68179.1"/>
    </source>
</evidence>